<reference evidence="2 3" key="1">
    <citation type="submission" date="2020-08" db="EMBL/GenBank/DDBJ databases">
        <title>Sequencing the genomes of 1000 actinobacteria strains.</title>
        <authorList>
            <person name="Klenk H.-P."/>
        </authorList>
    </citation>
    <scope>NUCLEOTIDE SEQUENCE [LARGE SCALE GENOMIC DNA]</scope>
    <source>
        <strain evidence="2 3">DSM 45518</strain>
    </source>
</reference>
<protein>
    <submittedName>
        <fullName evidence="2">Pimeloyl-ACP methyl ester carboxylesterase</fullName>
    </submittedName>
</protein>
<dbReference type="SUPFAM" id="SSF53474">
    <property type="entry name" value="alpha/beta-Hydrolases"/>
    <property type="match status" value="1"/>
</dbReference>
<dbReference type="Gene3D" id="3.40.50.1820">
    <property type="entry name" value="alpha/beta hydrolase"/>
    <property type="match status" value="1"/>
</dbReference>
<keyword evidence="3" id="KW-1185">Reference proteome</keyword>
<evidence type="ECO:0000259" key="1">
    <source>
        <dbReference type="Pfam" id="PF12697"/>
    </source>
</evidence>
<evidence type="ECO:0000313" key="2">
    <source>
        <dbReference type="EMBL" id="MBB4693220.1"/>
    </source>
</evidence>
<dbReference type="PANTHER" id="PTHR43194">
    <property type="entry name" value="HYDROLASE ALPHA/BETA FOLD FAMILY"/>
    <property type="match status" value="1"/>
</dbReference>
<dbReference type="InterPro" id="IPR029058">
    <property type="entry name" value="AB_hydrolase_fold"/>
</dbReference>
<dbReference type="PANTHER" id="PTHR43194:SF2">
    <property type="entry name" value="PEROXISOMAL MEMBRANE PROTEIN LPX1"/>
    <property type="match status" value="1"/>
</dbReference>
<proteinExistence type="predicted"/>
<sequence>MSSDNRRTRVLVHGVPETTAIWQPLLSELAALGAGNVVTLNPPGFGAPLPAGFEATLDGYRDWLIDELTTFDAPVDLVGHDFGGIHAAWVMMDRPDLIHSWANDVLGVLEPDYEWHETARIWQTPEVGEAFNKDVFTGTDAYRAGLLRKAGIPSPTAEQVAPALNADMERAVLSLYRSAAQPVMAERGRDLTKAAARPGLAIIGTADHAVGSVEQRRRAAGRAGAKEIREMAGSDHWWMLEDPKRAALMLTAFWATV</sequence>
<dbReference type="Pfam" id="PF12697">
    <property type="entry name" value="Abhydrolase_6"/>
    <property type="match status" value="1"/>
</dbReference>
<dbReference type="GO" id="GO:0003824">
    <property type="term" value="F:catalytic activity"/>
    <property type="evidence" value="ECO:0007669"/>
    <property type="project" value="UniProtKB-ARBA"/>
</dbReference>
<dbReference type="Proteomes" id="UP000542742">
    <property type="component" value="Unassembled WGS sequence"/>
</dbReference>
<comment type="caution">
    <text evidence="2">The sequence shown here is derived from an EMBL/GenBank/DDBJ whole genome shotgun (WGS) entry which is preliminary data.</text>
</comment>
<dbReference type="InterPro" id="IPR050228">
    <property type="entry name" value="Carboxylesterase_BioH"/>
</dbReference>
<dbReference type="InterPro" id="IPR000073">
    <property type="entry name" value="AB_hydrolase_1"/>
</dbReference>
<evidence type="ECO:0000313" key="3">
    <source>
        <dbReference type="Proteomes" id="UP000542742"/>
    </source>
</evidence>
<feature type="domain" description="AB hydrolase-1" evidence="1">
    <location>
        <begin position="10"/>
        <end position="245"/>
    </location>
</feature>
<accession>A0A7W7G2I9</accession>
<name>A0A7W7G2I9_9ACTN</name>
<gene>
    <name evidence="2" type="ORF">BKA14_003368</name>
</gene>
<dbReference type="AlphaFoldDB" id="A0A7W7G2I9"/>
<organism evidence="2 3">
    <name type="scientific">Paractinoplanes abujensis</name>
    <dbReference type="NCBI Taxonomy" id="882441"/>
    <lineage>
        <taxon>Bacteria</taxon>
        <taxon>Bacillati</taxon>
        <taxon>Actinomycetota</taxon>
        <taxon>Actinomycetes</taxon>
        <taxon>Micromonosporales</taxon>
        <taxon>Micromonosporaceae</taxon>
        <taxon>Paractinoplanes</taxon>
    </lineage>
</organism>
<dbReference type="RefSeq" id="WP_184951866.1">
    <property type="nucleotide sequence ID" value="NZ_BOMC01000080.1"/>
</dbReference>
<dbReference type="EMBL" id="JACHMF010000001">
    <property type="protein sequence ID" value="MBB4693220.1"/>
    <property type="molecule type" value="Genomic_DNA"/>
</dbReference>